<gene>
    <name evidence="1" type="ORF">KP79_PYT25808</name>
</gene>
<dbReference type="EMBL" id="NEDP02048743">
    <property type="protein sequence ID" value="OWF37043.1"/>
    <property type="molecule type" value="Genomic_DNA"/>
</dbReference>
<organism evidence="1 2">
    <name type="scientific">Mizuhopecten yessoensis</name>
    <name type="common">Japanese scallop</name>
    <name type="synonym">Patinopecten yessoensis</name>
    <dbReference type="NCBI Taxonomy" id="6573"/>
    <lineage>
        <taxon>Eukaryota</taxon>
        <taxon>Metazoa</taxon>
        <taxon>Spiralia</taxon>
        <taxon>Lophotrochozoa</taxon>
        <taxon>Mollusca</taxon>
        <taxon>Bivalvia</taxon>
        <taxon>Autobranchia</taxon>
        <taxon>Pteriomorphia</taxon>
        <taxon>Pectinida</taxon>
        <taxon>Pectinoidea</taxon>
        <taxon>Pectinidae</taxon>
        <taxon>Mizuhopecten</taxon>
    </lineage>
</organism>
<sequence>MLELNQEKTELIVLSPKCQQKMALQLKVDARTIETVPAIKNLGIYFNSSLNVEKQVNAIV</sequence>
<name>A0A210PKM8_MIZYE</name>
<accession>A0A210PKM8</accession>
<proteinExistence type="predicted"/>
<evidence type="ECO:0000313" key="2">
    <source>
        <dbReference type="Proteomes" id="UP000242188"/>
    </source>
</evidence>
<reference evidence="1 2" key="1">
    <citation type="journal article" date="2017" name="Nat. Ecol. Evol.">
        <title>Scallop genome provides insights into evolution of bilaterian karyotype and development.</title>
        <authorList>
            <person name="Wang S."/>
            <person name="Zhang J."/>
            <person name="Jiao W."/>
            <person name="Li J."/>
            <person name="Xun X."/>
            <person name="Sun Y."/>
            <person name="Guo X."/>
            <person name="Huan P."/>
            <person name="Dong B."/>
            <person name="Zhang L."/>
            <person name="Hu X."/>
            <person name="Sun X."/>
            <person name="Wang J."/>
            <person name="Zhao C."/>
            <person name="Wang Y."/>
            <person name="Wang D."/>
            <person name="Huang X."/>
            <person name="Wang R."/>
            <person name="Lv J."/>
            <person name="Li Y."/>
            <person name="Zhang Z."/>
            <person name="Liu B."/>
            <person name="Lu W."/>
            <person name="Hui Y."/>
            <person name="Liang J."/>
            <person name="Zhou Z."/>
            <person name="Hou R."/>
            <person name="Li X."/>
            <person name="Liu Y."/>
            <person name="Li H."/>
            <person name="Ning X."/>
            <person name="Lin Y."/>
            <person name="Zhao L."/>
            <person name="Xing Q."/>
            <person name="Dou J."/>
            <person name="Li Y."/>
            <person name="Mao J."/>
            <person name="Guo H."/>
            <person name="Dou H."/>
            <person name="Li T."/>
            <person name="Mu C."/>
            <person name="Jiang W."/>
            <person name="Fu Q."/>
            <person name="Fu X."/>
            <person name="Miao Y."/>
            <person name="Liu J."/>
            <person name="Yu Q."/>
            <person name="Li R."/>
            <person name="Liao H."/>
            <person name="Li X."/>
            <person name="Kong Y."/>
            <person name="Jiang Z."/>
            <person name="Chourrout D."/>
            <person name="Li R."/>
            <person name="Bao Z."/>
        </authorList>
    </citation>
    <scope>NUCLEOTIDE SEQUENCE [LARGE SCALE GENOMIC DNA]</scope>
    <source>
        <strain evidence="1 2">PY_sf001</strain>
    </source>
</reference>
<protein>
    <submittedName>
        <fullName evidence="1">Uncharacterized protein</fullName>
    </submittedName>
</protein>
<dbReference type="AlphaFoldDB" id="A0A210PKM8"/>
<comment type="caution">
    <text evidence="1">The sequence shown here is derived from an EMBL/GenBank/DDBJ whole genome shotgun (WGS) entry which is preliminary data.</text>
</comment>
<evidence type="ECO:0000313" key="1">
    <source>
        <dbReference type="EMBL" id="OWF37043.1"/>
    </source>
</evidence>
<keyword evidence="2" id="KW-1185">Reference proteome</keyword>
<dbReference type="Proteomes" id="UP000242188">
    <property type="component" value="Unassembled WGS sequence"/>
</dbReference>